<protein>
    <submittedName>
        <fullName evidence="2">SCP-like protein</fullName>
    </submittedName>
</protein>
<dbReference type="Gene3D" id="3.40.33.10">
    <property type="entry name" value="CAP"/>
    <property type="match status" value="1"/>
</dbReference>
<dbReference type="PANTHER" id="PTHR10334">
    <property type="entry name" value="CYSTEINE-RICH SECRETORY PROTEIN-RELATED"/>
    <property type="match status" value="1"/>
</dbReference>
<gene>
    <name evidence="2" type="ORF">ANCCAN_22175</name>
</gene>
<organism evidence="2 3">
    <name type="scientific">Ancylostoma caninum</name>
    <name type="common">Dog hookworm</name>
    <dbReference type="NCBI Taxonomy" id="29170"/>
    <lineage>
        <taxon>Eukaryota</taxon>
        <taxon>Metazoa</taxon>
        <taxon>Ecdysozoa</taxon>
        <taxon>Nematoda</taxon>
        <taxon>Chromadorea</taxon>
        <taxon>Rhabditida</taxon>
        <taxon>Rhabditina</taxon>
        <taxon>Rhabditomorpha</taxon>
        <taxon>Strongyloidea</taxon>
        <taxon>Ancylostomatidae</taxon>
        <taxon>Ancylostomatinae</taxon>
        <taxon>Ancylostoma</taxon>
    </lineage>
</organism>
<keyword evidence="3" id="KW-1185">Reference proteome</keyword>
<dbReference type="EMBL" id="JOJR01001172">
    <property type="protein sequence ID" value="RCN32025.1"/>
    <property type="molecule type" value="Genomic_DNA"/>
</dbReference>
<evidence type="ECO:0000259" key="1">
    <source>
        <dbReference type="SMART" id="SM00198"/>
    </source>
</evidence>
<dbReference type="STRING" id="29170.A0A368FMK2"/>
<accession>A0A368FMK2</accession>
<dbReference type="InterPro" id="IPR014044">
    <property type="entry name" value="CAP_dom"/>
</dbReference>
<proteinExistence type="predicted"/>
<reference evidence="2 3" key="1">
    <citation type="submission" date="2014-10" db="EMBL/GenBank/DDBJ databases">
        <title>Draft genome of the hookworm Ancylostoma caninum.</title>
        <authorList>
            <person name="Mitreva M."/>
        </authorList>
    </citation>
    <scope>NUCLEOTIDE SEQUENCE [LARGE SCALE GENOMIC DNA]</scope>
    <source>
        <strain evidence="2 3">Baltimore</strain>
    </source>
</reference>
<name>A0A368FMK2_ANCCA</name>
<dbReference type="InterPro" id="IPR035940">
    <property type="entry name" value="CAP_sf"/>
</dbReference>
<dbReference type="SMART" id="SM00198">
    <property type="entry name" value="SCP"/>
    <property type="match status" value="1"/>
</dbReference>
<comment type="caution">
    <text evidence="2">The sequence shown here is derived from an EMBL/GenBank/DDBJ whole genome shotgun (WGS) entry which is preliminary data.</text>
</comment>
<dbReference type="SUPFAM" id="SSF55797">
    <property type="entry name" value="PR-1-like"/>
    <property type="match status" value="1"/>
</dbReference>
<feature type="domain" description="SCP" evidence="1">
    <location>
        <begin position="5"/>
        <end position="162"/>
    </location>
</feature>
<dbReference type="InterPro" id="IPR001283">
    <property type="entry name" value="CRISP-related"/>
</dbReference>
<dbReference type="Pfam" id="PF00188">
    <property type="entry name" value="CAP"/>
    <property type="match status" value="1"/>
</dbReference>
<dbReference type="CDD" id="cd05380">
    <property type="entry name" value="CAP_euk"/>
    <property type="match status" value="1"/>
</dbReference>
<dbReference type="AlphaFoldDB" id="A0A368FMK2"/>
<dbReference type="OrthoDB" id="5851949at2759"/>
<evidence type="ECO:0000313" key="2">
    <source>
        <dbReference type="EMBL" id="RCN32025.1"/>
    </source>
</evidence>
<evidence type="ECO:0000313" key="3">
    <source>
        <dbReference type="Proteomes" id="UP000252519"/>
    </source>
</evidence>
<sequence>MNRDPARDELLKVHNEKRAEIAKGLVKMGDGKMARPCPRMKKFVKYNCELEAAAYATASGCKTADPNAENENWFKTAAANRKDAVSKAMAAWFGEITANNAHMQQTTGSQNLLLPQLNITHFARMVWDTNTEMGCSVVQCKGEWHVACRYGQGVGKYGNMIYFMGPTCNQCGGTAKCTDGAFCN</sequence>
<dbReference type="Proteomes" id="UP000252519">
    <property type="component" value="Unassembled WGS sequence"/>
</dbReference>